<keyword evidence="1" id="KW-0732">Signal</keyword>
<evidence type="ECO:0000313" key="9">
    <source>
        <dbReference type="Proteomes" id="UP000534496"/>
    </source>
</evidence>
<dbReference type="Proteomes" id="UP001190091">
    <property type="component" value="Unassembled WGS sequence"/>
</dbReference>
<evidence type="ECO:0000313" key="5">
    <source>
        <dbReference type="EMBL" id="EFH3676343.1"/>
    </source>
</evidence>
<reference evidence="6" key="2">
    <citation type="submission" date="2019-11" db="EMBL/GenBank/DDBJ databases">
        <authorList>
            <consortium name="NCBI Pathogen Detection Project"/>
        </authorList>
    </citation>
    <scope>NUCLEOTIDE SEQUENCE</scope>
    <source>
        <strain evidence="6">Ecoli[ST-219]</strain>
    </source>
</reference>
<reference evidence="5 9" key="3">
    <citation type="submission" date="2019-12" db="EMBL/GenBank/DDBJ databases">
        <authorList>
            <consortium name="NARMS: The National Antimicrobial Resistance Monitoring System"/>
        </authorList>
    </citation>
    <scope>NUCLEOTIDE SEQUENCE [LARGE SCALE GENOMIC DNA]</scope>
    <source>
        <strain evidence="5 9">CVM N19EC0189</strain>
    </source>
</reference>
<reference evidence="3" key="6">
    <citation type="submission" date="2023-10" db="EMBL/GenBank/DDBJ databases">
        <authorList>
            <person name="Leclercq S."/>
        </authorList>
    </citation>
    <scope>NUCLEOTIDE SEQUENCE</scope>
    <source>
        <strain evidence="3">F848</strain>
    </source>
</reference>
<name>A0A1M2TYT0_ECOLX</name>
<evidence type="ECO:0000313" key="3">
    <source>
        <dbReference type="EMBL" id="CAK1208217.1"/>
    </source>
</evidence>
<dbReference type="Proteomes" id="UP000509260">
    <property type="component" value="Chromosome"/>
</dbReference>
<feature type="chain" id="PRO_5015066849" evidence="1">
    <location>
        <begin position="24"/>
        <end position="118"/>
    </location>
</feature>
<dbReference type="EMBL" id="AASRHK010000055">
    <property type="protein sequence ID" value="EFF8956022.1"/>
    <property type="molecule type" value="Genomic_DNA"/>
</dbReference>
<reference evidence="4 8" key="4">
    <citation type="submission" date="2020-02" db="EMBL/GenBank/DDBJ databases">
        <authorList>
            <consortium name="PulseNet: The National Subtyping Network for Foodborne Disease Surveillance"/>
            <person name="Tarr C.L."/>
            <person name="Trees E."/>
            <person name="Katz L.S."/>
            <person name="Carleton-Romer H.A."/>
            <person name="Stroika S."/>
            <person name="Kucerova Z."/>
            <person name="Roache K.F."/>
            <person name="Sabol A.L."/>
            <person name="Besser J."/>
            <person name="Gerner-Smidt P."/>
        </authorList>
    </citation>
    <scope>NUCLEOTIDE SEQUENCE [LARGE SCALE GENOMIC DNA]</scope>
    <source>
        <strain evidence="4 8">PNUSAE005278</strain>
    </source>
</reference>
<gene>
    <name evidence="4" type="ORF">BTB68_004055</name>
    <name evidence="5" type="ORF">F9461_24570</name>
    <name evidence="3" type="ORF">FGAF848_11450</name>
    <name evidence="6" type="ORF">HLZ50_21630</name>
    <name evidence="2" type="ORF">TUM18780_35600</name>
</gene>
<dbReference type="EMBL" id="CAUZHL010000001">
    <property type="protein sequence ID" value="CAK1208217.1"/>
    <property type="molecule type" value="Genomic_DNA"/>
</dbReference>
<reference evidence="2 7" key="5">
    <citation type="submission" date="2020-06" db="EMBL/GenBank/DDBJ databases">
        <title>Whole-genome sequencing of blaNDM-5 positive Escherichia coli isolated from a Japanese patient with no history of travel abroad.</title>
        <authorList>
            <person name="Ito Y."/>
            <person name="Aoki K."/>
            <person name="Nakayama N."/>
            <person name="Ohtsuka M."/>
            <person name="Ota M."/>
            <person name="Kaneko N."/>
            <person name="Yoshida M."/>
            <person name="Ishii Y."/>
            <person name="Tateda K."/>
            <person name="Matsuse H."/>
        </authorList>
    </citation>
    <scope>NUCLEOTIDE SEQUENCE [LARGE SCALE GENOMIC DNA]</scope>
    <source>
        <strain evidence="2 7">TUM18780</strain>
    </source>
</reference>
<sequence>MIIINLRLTLLFILATFTYSVQSDEFDDQTTYTQYRYFSTAIPEDIRRFMFYVDYCFVDLAFDIETDSMTAKNDIINECTPLKERNKTLKEKYKKNEEIIAILSIADDTILIYEELKK</sequence>
<evidence type="ECO:0000313" key="4">
    <source>
        <dbReference type="EMBL" id="EFF8956022.1"/>
    </source>
</evidence>
<dbReference type="RefSeq" id="WP_000583961.1">
    <property type="nucleotide sequence ID" value="NZ_AP022540.1"/>
</dbReference>
<organism evidence="5 9">
    <name type="scientific">Escherichia coli</name>
    <dbReference type="NCBI Taxonomy" id="562"/>
    <lineage>
        <taxon>Bacteria</taxon>
        <taxon>Pseudomonadati</taxon>
        <taxon>Pseudomonadota</taxon>
        <taxon>Gammaproteobacteria</taxon>
        <taxon>Enterobacterales</taxon>
        <taxon>Enterobacteriaceae</taxon>
        <taxon>Escherichia</taxon>
    </lineage>
</organism>
<dbReference type="EMBL" id="AP023197">
    <property type="protein sequence ID" value="BCG38398.1"/>
    <property type="molecule type" value="Genomic_DNA"/>
</dbReference>
<feature type="signal peptide" evidence="1">
    <location>
        <begin position="1"/>
        <end position="23"/>
    </location>
</feature>
<accession>A0A1M2TYT0</accession>
<dbReference type="Proteomes" id="UP000840371">
    <property type="component" value="Unassembled WGS sequence"/>
</dbReference>
<evidence type="ECO:0000256" key="1">
    <source>
        <dbReference type="SAM" id="SignalP"/>
    </source>
</evidence>
<proteinExistence type="predicted"/>
<protein>
    <submittedName>
        <fullName evidence="5">Uncharacterized protein</fullName>
    </submittedName>
</protein>
<evidence type="ECO:0000313" key="2">
    <source>
        <dbReference type="EMBL" id="BCG38398.1"/>
    </source>
</evidence>
<evidence type="ECO:0000313" key="7">
    <source>
        <dbReference type="Proteomes" id="UP000509260"/>
    </source>
</evidence>
<dbReference type="Proteomes" id="UP000524010">
    <property type="component" value="Unassembled WGS sequence"/>
</dbReference>
<reference evidence="6" key="1">
    <citation type="journal article" date="2018" name="Genome Biol.">
        <title>SKESA: strategic k-mer extension for scrupulous assemblies.</title>
        <authorList>
            <person name="Souvorov A."/>
            <person name="Agarwala R."/>
            <person name="Lipman D.J."/>
        </authorList>
    </citation>
    <scope>NUCLEOTIDE SEQUENCE [LARGE SCALE GENOMIC DNA]</scope>
    <source>
        <strain evidence="6">Ecoli[ST-219]</strain>
        <strain>ecoli[ST-219]</strain>
    </source>
</reference>
<dbReference type="EMBL" id="AASVQO010000031">
    <property type="protein sequence ID" value="EFH3676343.1"/>
    <property type="molecule type" value="Genomic_DNA"/>
</dbReference>
<dbReference type="Proteomes" id="UP000534496">
    <property type="component" value="Unassembled WGS sequence"/>
</dbReference>
<evidence type="ECO:0000313" key="8">
    <source>
        <dbReference type="Proteomes" id="UP000524010"/>
    </source>
</evidence>
<dbReference type="EMBL" id="DABGKZ010000047">
    <property type="protein sequence ID" value="HAJ5152604.1"/>
    <property type="molecule type" value="Genomic_DNA"/>
</dbReference>
<evidence type="ECO:0000313" key="6">
    <source>
        <dbReference type="EMBL" id="HAJ5152604.1"/>
    </source>
</evidence>
<dbReference type="AlphaFoldDB" id="A0A1M2TYT0"/>